<dbReference type="Proteomes" id="UP001058236">
    <property type="component" value="Plasmid unnamed"/>
</dbReference>
<sequence length="219" mass="23768">MTNSTERPGRDHLQLQQSEAVWEETEVTSRYATEAELETLGYKGPVLVTQVIRTTFRADGTPIGKTLTLQGGSTALVMHRSPHDVEDEETYAGSDEPAPVSYGLVSRPVRTYLVGVEGSPQTKIGRTTGTLKSRVSQLQTSHHAKLLPLLDVEGDYERALHEQFASYRLRGEWFDLTPLGDPVTVIIAALAELGLPIRAGLHMGLTDGPCNASQSNGTG</sequence>
<keyword evidence="3" id="KW-1185">Reference proteome</keyword>
<dbReference type="RefSeq" id="WP_255240370.1">
    <property type="nucleotide sequence ID" value="NZ_CP101398.1"/>
</dbReference>
<gene>
    <name evidence="2" type="ORF">NLU04_34870</name>
</gene>
<dbReference type="EMBL" id="CP101398">
    <property type="protein sequence ID" value="UTR83695.1"/>
    <property type="molecule type" value="Genomic_DNA"/>
</dbReference>
<evidence type="ECO:0000313" key="3">
    <source>
        <dbReference type="Proteomes" id="UP001058236"/>
    </source>
</evidence>
<evidence type="ECO:0000259" key="1">
    <source>
        <dbReference type="SMART" id="SM00974"/>
    </source>
</evidence>
<dbReference type="SMART" id="SM00974">
    <property type="entry name" value="T5orf172"/>
    <property type="match status" value="1"/>
</dbReference>
<dbReference type="InterPro" id="IPR018306">
    <property type="entry name" value="Phage_T5_Orf172_DNA-bd"/>
</dbReference>
<name>A0ABY5FJA6_9ACTN</name>
<feature type="domain" description="Bacteriophage T5 Orf172 DNA-binding" evidence="1">
    <location>
        <begin position="116"/>
        <end position="193"/>
    </location>
</feature>
<accession>A0ABY5FJA6</accession>
<organism evidence="2 3">
    <name type="scientific">Streptomyces cavourensis</name>
    <dbReference type="NCBI Taxonomy" id="67258"/>
    <lineage>
        <taxon>Bacteria</taxon>
        <taxon>Bacillati</taxon>
        <taxon>Actinomycetota</taxon>
        <taxon>Actinomycetes</taxon>
        <taxon>Kitasatosporales</taxon>
        <taxon>Streptomycetaceae</taxon>
        <taxon>Streptomyces</taxon>
    </lineage>
</organism>
<keyword evidence="2" id="KW-0614">Plasmid</keyword>
<proteinExistence type="predicted"/>
<dbReference type="Pfam" id="PF13455">
    <property type="entry name" value="MUG113"/>
    <property type="match status" value="1"/>
</dbReference>
<protein>
    <submittedName>
        <fullName evidence="2">GIY-YIG nuclease family protein</fullName>
    </submittedName>
</protein>
<reference evidence="2" key="1">
    <citation type="submission" date="2022-07" db="EMBL/GenBank/DDBJ databases">
        <title>Genomic of Streptomyces cavourensis F2.</title>
        <authorList>
            <person name="Hu S."/>
            <person name="Liang W."/>
        </authorList>
    </citation>
    <scope>NUCLEOTIDE SEQUENCE</scope>
    <source>
        <strain evidence="2">F2</strain>
        <plasmid evidence="2">unnamed</plasmid>
    </source>
</reference>
<evidence type="ECO:0000313" key="2">
    <source>
        <dbReference type="EMBL" id="UTR83695.1"/>
    </source>
</evidence>
<geneLocation type="plasmid" evidence="2 3">
    <name>unnamed</name>
</geneLocation>